<keyword evidence="1" id="KW-1133">Transmembrane helix</keyword>
<keyword evidence="3" id="KW-1185">Reference proteome</keyword>
<sequence>MTTHTPIHARRVRPISVASRMMFTALGATGLIASAFLKWTRDLTGLDTSWRAVYQSTFGGAQDAVHSVGGPAIVLGLLAVLGLAERSGWLTRLAGALGVIGVVLVVIEIERASDHSMQWGLFSALAGSVLCIGAGMTSMRGTTVAVED</sequence>
<dbReference type="RefSeq" id="WP_344665132.1">
    <property type="nucleotide sequence ID" value="NZ_BAAAQN010000008.1"/>
</dbReference>
<feature type="transmembrane region" description="Helical" evidence="1">
    <location>
        <begin position="119"/>
        <end position="139"/>
    </location>
</feature>
<keyword evidence="1" id="KW-0472">Membrane</keyword>
<keyword evidence="1" id="KW-0812">Transmembrane</keyword>
<protein>
    <recommendedName>
        <fullName evidence="4">Integral membrane protein</fullName>
    </recommendedName>
</protein>
<dbReference type="EMBL" id="BAAAQN010000008">
    <property type="protein sequence ID" value="GAA2021907.1"/>
    <property type="molecule type" value="Genomic_DNA"/>
</dbReference>
<evidence type="ECO:0000313" key="3">
    <source>
        <dbReference type="Proteomes" id="UP001500751"/>
    </source>
</evidence>
<evidence type="ECO:0008006" key="4">
    <source>
        <dbReference type="Google" id="ProtNLM"/>
    </source>
</evidence>
<accession>A0ABN2TVW9</accession>
<feature type="transmembrane region" description="Helical" evidence="1">
    <location>
        <begin position="89"/>
        <end position="107"/>
    </location>
</feature>
<evidence type="ECO:0000313" key="2">
    <source>
        <dbReference type="EMBL" id="GAA2021907.1"/>
    </source>
</evidence>
<reference evidence="2 3" key="1">
    <citation type="journal article" date="2019" name="Int. J. Syst. Evol. Microbiol.">
        <title>The Global Catalogue of Microorganisms (GCM) 10K type strain sequencing project: providing services to taxonomists for standard genome sequencing and annotation.</title>
        <authorList>
            <consortium name="The Broad Institute Genomics Platform"/>
            <consortium name="The Broad Institute Genome Sequencing Center for Infectious Disease"/>
            <person name="Wu L."/>
            <person name="Ma J."/>
        </authorList>
    </citation>
    <scope>NUCLEOTIDE SEQUENCE [LARGE SCALE GENOMIC DNA]</scope>
    <source>
        <strain evidence="2 3">JCM 16014</strain>
    </source>
</reference>
<comment type="caution">
    <text evidence="2">The sequence shown here is derived from an EMBL/GenBank/DDBJ whole genome shotgun (WGS) entry which is preliminary data.</text>
</comment>
<feature type="transmembrane region" description="Helical" evidence="1">
    <location>
        <begin position="21"/>
        <end position="40"/>
    </location>
</feature>
<evidence type="ECO:0000256" key="1">
    <source>
        <dbReference type="SAM" id="Phobius"/>
    </source>
</evidence>
<dbReference type="Proteomes" id="UP001500751">
    <property type="component" value="Unassembled WGS sequence"/>
</dbReference>
<name>A0ABN2TVW9_9ACTN</name>
<organism evidence="2 3">
    <name type="scientific">Catenulispora yoronensis</name>
    <dbReference type="NCBI Taxonomy" id="450799"/>
    <lineage>
        <taxon>Bacteria</taxon>
        <taxon>Bacillati</taxon>
        <taxon>Actinomycetota</taxon>
        <taxon>Actinomycetes</taxon>
        <taxon>Catenulisporales</taxon>
        <taxon>Catenulisporaceae</taxon>
        <taxon>Catenulispora</taxon>
    </lineage>
</organism>
<gene>
    <name evidence="2" type="ORF">GCM10009839_18850</name>
</gene>
<feature type="transmembrane region" description="Helical" evidence="1">
    <location>
        <begin position="64"/>
        <end position="84"/>
    </location>
</feature>
<proteinExistence type="predicted"/>